<sequence length="368" mass="40357">MKPIKTIDRVEASAYSVPTERPETDGTFAWEESTLVLVQVWAGDELGTGWTYGSMGTAALIRQTLGPMLVGRRVADIARLWADMVIALRNIGRPGIGSMALSAVDCALWDLKARLVELPLHHLIGAYRSAVPVYASGGFVNQDDQQLTDQLRGWTDKLGLSRVKIKIGEDWGRRPDRDLDRLRLARDVVGPGVELYVAANGAYHVGQATRICRDLDDLDVRWFEEPVSSDDLAGLRQVRTRCRADVVAGSYGYDLGYFRRVCAADALDCLQVDLTRCGGITELLRIAAVAAAHNLDVSGQGAPYLSAPALAAVPNLRHTEWFHDHVRVEQLLFAGTADPVDGVLPLADDVDGHGLTWREEVASPYRVF</sequence>
<comment type="caution">
    <text evidence="5">The sequence shown here is derived from an EMBL/GenBank/DDBJ whole genome shotgun (WGS) entry which is preliminary data.</text>
</comment>
<dbReference type="GO" id="GO:0016052">
    <property type="term" value="P:carbohydrate catabolic process"/>
    <property type="evidence" value="ECO:0007669"/>
    <property type="project" value="TreeGrafter"/>
</dbReference>
<dbReference type="InterPro" id="IPR029017">
    <property type="entry name" value="Enolase-like_N"/>
</dbReference>
<keyword evidence="6" id="KW-1185">Reference proteome</keyword>
<keyword evidence="2" id="KW-0479">Metal-binding</keyword>
<dbReference type="RefSeq" id="WP_328823689.1">
    <property type="nucleotide sequence ID" value="NZ_JACGWT010000002.1"/>
</dbReference>
<dbReference type="Proteomes" id="UP000523079">
    <property type="component" value="Unassembled WGS sequence"/>
</dbReference>
<reference evidence="5 6" key="1">
    <citation type="submission" date="2020-07" db="EMBL/GenBank/DDBJ databases">
        <title>Sequencing the genomes of 1000 actinobacteria strains.</title>
        <authorList>
            <person name="Klenk H.-P."/>
        </authorList>
    </citation>
    <scope>NUCLEOTIDE SEQUENCE [LARGE SCALE GENOMIC DNA]</scope>
    <source>
        <strain evidence="5 6">DSM 100723</strain>
    </source>
</reference>
<comment type="cofactor">
    <cofactor evidence="1">
        <name>Mg(2+)</name>
        <dbReference type="ChEBI" id="CHEBI:18420"/>
    </cofactor>
</comment>
<dbReference type="SMART" id="SM00922">
    <property type="entry name" value="MR_MLE"/>
    <property type="match status" value="1"/>
</dbReference>
<dbReference type="InterPro" id="IPR046945">
    <property type="entry name" value="RHMD-like"/>
</dbReference>
<gene>
    <name evidence="5" type="ORF">FHX74_001488</name>
</gene>
<keyword evidence="3" id="KW-0460">Magnesium</keyword>
<evidence type="ECO:0000313" key="5">
    <source>
        <dbReference type="EMBL" id="MBA8793883.1"/>
    </source>
</evidence>
<dbReference type="Gene3D" id="3.20.20.120">
    <property type="entry name" value="Enolase-like C-terminal domain"/>
    <property type="match status" value="1"/>
</dbReference>
<dbReference type="GO" id="GO:0016836">
    <property type="term" value="F:hydro-lyase activity"/>
    <property type="evidence" value="ECO:0007669"/>
    <property type="project" value="TreeGrafter"/>
</dbReference>
<dbReference type="AlphaFoldDB" id="A0A7W3IRF8"/>
<evidence type="ECO:0000256" key="1">
    <source>
        <dbReference type="ARBA" id="ARBA00001946"/>
    </source>
</evidence>
<evidence type="ECO:0000313" key="6">
    <source>
        <dbReference type="Proteomes" id="UP000523079"/>
    </source>
</evidence>
<organism evidence="5 6">
    <name type="scientific">Microlunatus kandeliicorticis</name>
    <dbReference type="NCBI Taxonomy" id="1759536"/>
    <lineage>
        <taxon>Bacteria</taxon>
        <taxon>Bacillati</taxon>
        <taxon>Actinomycetota</taxon>
        <taxon>Actinomycetes</taxon>
        <taxon>Propionibacteriales</taxon>
        <taxon>Propionibacteriaceae</taxon>
        <taxon>Microlunatus</taxon>
    </lineage>
</organism>
<dbReference type="GO" id="GO:0000287">
    <property type="term" value="F:magnesium ion binding"/>
    <property type="evidence" value="ECO:0007669"/>
    <property type="project" value="TreeGrafter"/>
</dbReference>
<dbReference type="Pfam" id="PF13378">
    <property type="entry name" value="MR_MLE_C"/>
    <property type="match status" value="1"/>
</dbReference>
<dbReference type="SUPFAM" id="SSF51604">
    <property type="entry name" value="Enolase C-terminal domain-like"/>
    <property type="match status" value="1"/>
</dbReference>
<dbReference type="InterPro" id="IPR029065">
    <property type="entry name" value="Enolase_C-like"/>
</dbReference>
<accession>A0A7W3IRF8</accession>
<dbReference type="Gene3D" id="3.30.390.10">
    <property type="entry name" value="Enolase-like, N-terminal domain"/>
    <property type="match status" value="1"/>
</dbReference>
<dbReference type="InterPro" id="IPR013341">
    <property type="entry name" value="Mandelate_racemase_N_dom"/>
</dbReference>
<dbReference type="EMBL" id="JACGWT010000002">
    <property type="protein sequence ID" value="MBA8793883.1"/>
    <property type="molecule type" value="Genomic_DNA"/>
</dbReference>
<feature type="domain" description="Mandelate racemase/muconate lactonizing enzyme C-terminal" evidence="4">
    <location>
        <begin position="144"/>
        <end position="245"/>
    </location>
</feature>
<dbReference type="Pfam" id="PF02746">
    <property type="entry name" value="MR_MLE_N"/>
    <property type="match status" value="1"/>
</dbReference>
<evidence type="ECO:0000259" key="4">
    <source>
        <dbReference type="SMART" id="SM00922"/>
    </source>
</evidence>
<name>A0A7W3IRF8_9ACTN</name>
<evidence type="ECO:0000256" key="2">
    <source>
        <dbReference type="ARBA" id="ARBA00022723"/>
    </source>
</evidence>
<dbReference type="GO" id="GO:0009063">
    <property type="term" value="P:amino acid catabolic process"/>
    <property type="evidence" value="ECO:0007669"/>
    <property type="project" value="InterPro"/>
</dbReference>
<dbReference type="InterPro" id="IPR013342">
    <property type="entry name" value="Mandelate_racemase_C"/>
</dbReference>
<proteinExistence type="predicted"/>
<dbReference type="InterPro" id="IPR018110">
    <property type="entry name" value="Mandel_Rmase/mucon_lact_enz_CS"/>
</dbReference>
<dbReference type="SUPFAM" id="SSF54826">
    <property type="entry name" value="Enolase N-terminal domain-like"/>
    <property type="match status" value="1"/>
</dbReference>
<dbReference type="PANTHER" id="PTHR13794">
    <property type="entry name" value="ENOLASE SUPERFAMILY, MANDELATE RACEMASE"/>
    <property type="match status" value="1"/>
</dbReference>
<protein>
    <submittedName>
        <fullName evidence="5">L-alanine-DL-glutamate epimerase-like enolase superfamily enzyme</fullName>
    </submittedName>
</protein>
<dbReference type="InterPro" id="IPR036849">
    <property type="entry name" value="Enolase-like_C_sf"/>
</dbReference>
<dbReference type="PANTHER" id="PTHR13794:SF58">
    <property type="entry name" value="MITOCHONDRIAL ENOLASE SUPERFAMILY MEMBER 1"/>
    <property type="match status" value="1"/>
</dbReference>
<evidence type="ECO:0000256" key="3">
    <source>
        <dbReference type="ARBA" id="ARBA00022842"/>
    </source>
</evidence>
<dbReference type="PROSITE" id="PS00908">
    <property type="entry name" value="MR_MLE_1"/>
    <property type="match status" value="1"/>
</dbReference>